<organism evidence="3 4">
    <name type="scientific">Herbaspirillum seropedicae (strain SmR1)</name>
    <dbReference type="NCBI Taxonomy" id="757424"/>
    <lineage>
        <taxon>Bacteria</taxon>
        <taxon>Pseudomonadati</taxon>
        <taxon>Pseudomonadota</taxon>
        <taxon>Betaproteobacteria</taxon>
        <taxon>Burkholderiales</taxon>
        <taxon>Oxalobacteraceae</taxon>
        <taxon>Herbaspirillum</taxon>
    </lineage>
</organism>
<gene>
    <name evidence="3" type="primary">fecR</name>
    <name evidence="3" type="ordered locus">Hsero_2432</name>
</gene>
<dbReference type="eggNOG" id="COG3712">
    <property type="taxonomic scope" value="Bacteria"/>
</dbReference>
<name>D8IVJ2_HERSS</name>
<evidence type="ECO:0000259" key="1">
    <source>
        <dbReference type="Pfam" id="PF04773"/>
    </source>
</evidence>
<dbReference type="AlphaFoldDB" id="D8IVJ2"/>
<dbReference type="GO" id="GO:0016989">
    <property type="term" value="F:sigma factor antagonist activity"/>
    <property type="evidence" value="ECO:0007669"/>
    <property type="project" value="TreeGrafter"/>
</dbReference>
<dbReference type="InterPro" id="IPR012373">
    <property type="entry name" value="Ferrdict_sens_TM"/>
</dbReference>
<dbReference type="HOGENOM" id="CLU_050192_0_0_4"/>
<dbReference type="KEGG" id="hse:Hsero_2432"/>
<dbReference type="InterPro" id="IPR032623">
    <property type="entry name" value="FecR_N"/>
</dbReference>
<feature type="domain" description="FecR N-terminal" evidence="2">
    <location>
        <begin position="14"/>
        <end position="57"/>
    </location>
</feature>
<dbReference type="OrthoDB" id="1100567at2"/>
<evidence type="ECO:0000313" key="4">
    <source>
        <dbReference type="Proteomes" id="UP000000329"/>
    </source>
</evidence>
<accession>D8IVJ2</accession>
<dbReference type="PANTHER" id="PTHR30273">
    <property type="entry name" value="PERIPLASMIC SIGNAL SENSOR AND SIGMA FACTOR ACTIVATOR FECR-RELATED"/>
    <property type="match status" value="1"/>
</dbReference>
<dbReference type="RefSeq" id="WP_013234410.1">
    <property type="nucleotide sequence ID" value="NC_014323.1"/>
</dbReference>
<dbReference type="GeneID" id="29391920"/>
<evidence type="ECO:0000313" key="3">
    <source>
        <dbReference type="EMBL" id="ADJ63931.1"/>
    </source>
</evidence>
<keyword evidence="4" id="KW-1185">Reference proteome</keyword>
<sequence>MPSNPIPLQDPVLDQAIAWLVKLRAFPGDAAVAPELQAGIAAWRAADPRHEQVWSELMASEEQFQRLVALPVPASQWHGPLKRLNQRRQHSQSRRRWMGNAMLGLGAIALGAVAARQAGLFEALDGASYATRTGDQRQLRLGDGTALALNTSSSVQLRFDDTRRLLLLRQGEIFIDTGADAQWPHHRPFWVQTAHARLQALGTRFDVRQHGDGTQLTVLEGRVAVHVAGVDPLVAQPGEIVDIHPDGRLVRRAARASAMDPTAWLEQSLVVRQMRLADVVAQLARYRSGWLQCDPAVADWQVSGVFQLQDTDVALEALAQALPLTIERRTRFWVRVAAAGKR</sequence>
<dbReference type="Pfam" id="PF16220">
    <property type="entry name" value="DUF4880"/>
    <property type="match status" value="1"/>
</dbReference>
<dbReference type="InterPro" id="IPR006860">
    <property type="entry name" value="FecR"/>
</dbReference>
<evidence type="ECO:0000259" key="2">
    <source>
        <dbReference type="Pfam" id="PF16220"/>
    </source>
</evidence>
<dbReference type="Gene3D" id="2.60.120.1440">
    <property type="match status" value="1"/>
</dbReference>
<reference evidence="3 4" key="1">
    <citation type="submission" date="2010-04" db="EMBL/GenBank/DDBJ databases">
        <title>The genome of Herbaspirillum seropedicae SmR1, an endophytic, nitrogen-fixing, plant-growth promoting beta-Proteobacteria.</title>
        <authorList>
            <person name="Pedrosa F.O."/>
            <person name="Monteiro R.A."/>
            <person name="Wassem R."/>
            <person name="Cruz L.M."/>
            <person name="Ayub R.A."/>
            <person name="Colauto N.B."/>
            <person name="Fernandez M.A."/>
            <person name="Fungaro M.H.P."/>
            <person name="Grisard E.C."/>
            <person name="Hungria M."/>
            <person name="Madeira H.M.F."/>
            <person name="Nodari R.O."/>
            <person name="Osaku C.A."/>
            <person name="Petzl-Erler M.L."/>
            <person name="Terenzi H."/>
            <person name="Vieira L.G.E."/>
            <person name="Almeida M.I.M."/>
            <person name="Alves L.R."/>
            <person name="Arantes O.M.N."/>
            <person name="Balsanelli E."/>
            <person name="Barcellos F.G."/>
            <person name="Baura V.A."/>
            <person name="Binde D.R."/>
            <person name="Campo R.J."/>
            <person name="Chubatsu L.S."/>
            <person name="Chueire L.M.O."/>
            <person name="Ciferri R.R."/>
            <person name="Correa L.C."/>
            <person name="da Conceicao Silva J.L."/>
            <person name="Dabul A.N.G."/>
            <person name="Dambros B.P."/>
            <person name="Faoro H."/>
            <person name="Favetti A."/>
            <person name="Friedermann G."/>
            <person name="Furlaneto M.C."/>
            <person name="Gasques L.S."/>
            <person name="Gimenes C.C.T."/>
            <person name="Gioppo N.M.R."/>
            <person name="Glienke-Blanco C."/>
            <person name="Godoy L.P."/>
            <person name="Guerra M.P."/>
            <person name="Karp S."/>
            <person name="Kava-Cordeiro V."/>
            <person name="Margarido V.P."/>
            <person name="Mathioni S.M."/>
            <person name="Menck-Soares M.A."/>
            <person name="Murace N.K."/>
            <person name="Nicolas M.F."/>
            <person name="Oliveira C.E.C."/>
            <person name="Pagnan N.A.B."/>
            <person name="Pamphile J.A."/>
            <person name="Patussi E.V."/>
            <person name="Pereira L.F.P."/>
            <person name="Pereira-Ferrari L."/>
            <person name="Pinto F.G.S."/>
            <person name="Precoma C."/>
            <person name="Prioli A.J."/>
            <person name="Prioli S.M.A.P."/>
            <person name="Raittz R.T."/>
            <person name="Ramos H.J.O."/>
            <person name="Ribeiro E.M.S.F."/>
            <person name="Rigo L.U."/>
            <person name="Rocha C.L.M.S.C."/>
            <person name="Rocha S.N."/>
            <person name="Santos K."/>
            <person name="Satori D."/>
            <person name="Silva A.G."/>
            <person name="Simao R.C.G."/>
            <person name="Soares M.A.M."/>
            <person name="Souza E.M."/>
            <person name="Steffens M.B.R."/>
            <person name="Steindel M."/>
            <person name="Tadra-Sfeir M.Z."/>
            <person name="Takahashi E.K."/>
            <person name="Torres R.A."/>
            <person name="Valle J.S."/>
            <person name="Vernal J.I."/>
            <person name="Vilas-Boas L.A."/>
            <person name="Watanabe M.A.E."/>
            <person name="Weiss V.A."/>
            <person name="Yates M.A."/>
            <person name="Souza E.M."/>
        </authorList>
    </citation>
    <scope>NUCLEOTIDE SEQUENCE [LARGE SCALE GENOMIC DNA]</scope>
    <source>
        <strain evidence="3 4">SmR1</strain>
    </source>
</reference>
<feature type="domain" description="FecR protein" evidence="1">
    <location>
        <begin position="129"/>
        <end position="223"/>
    </location>
</feature>
<dbReference type="Proteomes" id="UP000000329">
    <property type="component" value="Chromosome"/>
</dbReference>
<protein>
    <submittedName>
        <fullName evidence="3">Fe2+-dicitrate sensor, membrane component protein</fullName>
    </submittedName>
</protein>
<dbReference type="Pfam" id="PF04773">
    <property type="entry name" value="FecR"/>
    <property type="match status" value="1"/>
</dbReference>
<dbReference type="STRING" id="757424.Hsero_2432"/>
<dbReference type="EMBL" id="CP002039">
    <property type="protein sequence ID" value="ADJ63931.1"/>
    <property type="molecule type" value="Genomic_DNA"/>
</dbReference>
<dbReference type="PANTHER" id="PTHR30273:SF2">
    <property type="entry name" value="PROTEIN FECR"/>
    <property type="match status" value="1"/>
</dbReference>
<proteinExistence type="predicted"/>
<dbReference type="PIRSF" id="PIRSF018266">
    <property type="entry name" value="FecR"/>
    <property type="match status" value="1"/>
</dbReference>